<evidence type="ECO:0000256" key="5">
    <source>
        <dbReference type="ARBA" id="ARBA00022490"/>
    </source>
</evidence>
<organism evidence="9">
    <name type="scientific">Fopius arisanus</name>
    <dbReference type="NCBI Taxonomy" id="64838"/>
    <lineage>
        <taxon>Eukaryota</taxon>
        <taxon>Metazoa</taxon>
        <taxon>Ecdysozoa</taxon>
        <taxon>Arthropoda</taxon>
        <taxon>Hexapoda</taxon>
        <taxon>Insecta</taxon>
        <taxon>Pterygota</taxon>
        <taxon>Neoptera</taxon>
        <taxon>Endopterygota</taxon>
        <taxon>Hymenoptera</taxon>
        <taxon>Apocrita</taxon>
        <taxon>Ichneumonoidea</taxon>
        <taxon>Braconidae</taxon>
        <taxon>Opiinae</taxon>
        <taxon>Fopius</taxon>
    </lineage>
</organism>
<dbReference type="GeneID" id="105265403"/>
<comment type="similarity">
    <text evidence="3">Belongs to the CSN8 family.</text>
</comment>
<dbReference type="PANTHER" id="PTHR13339:SF0">
    <property type="entry name" value="COP9 SIGNALOSOME COMPLEX SUBUNIT 8"/>
    <property type="match status" value="1"/>
</dbReference>
<keyword evidence="5" id="KW-0963">Cytoplasm</keyword>
<accession>A0A9R1T261</accession>
<dbReference type="Pfam" id="PF10075">
    <property type="entry name" value="CSN8_PSD8_EIF3K"/>
    <property type="match status" value="1"/>
</dbReference>
<feature type="domain" description="PCI" evidence="8">
    <location>
        <begin position="1"/>
        <end position="171"/>
    </location>
</feature>
<dbReference type="InterPro" id="IPR000717">
    <property type="entry name" value="PCI_dom"/>
</dbReference>
<evidence type="ECO:0000256" key="1">
    <source>
        <dbReference type="ARBA" id="ARBA00004123"/>
    </source>
</evidence>
<sequence length="186" mass="21285">MVLNDVNKLVHDLEKTELESTTGTVSSQVYCQLLAVYLYQNDLCNAKFLWKRIPDSVKNSCQELSQIWNAGQKMWQRDWPAVHTALNLEWSEYVRHIMQALKESVRERAMSLVSEAYSSVDISVLAGMTGQSLDEAKQSVLERDWSLDETTVKPCKMTKEQATPSPATLTEDQLYKLTQFVSFLEN</sequence>
<dbReference type="GO" id="GO:0005737">
    <property type="term" value="C:cytoplasm"/>
    <property type="evidence" value="ECO:0007669"/>
    <property type="project" value="UniProtKB-SubCell"/>
</dbReference>
<dbReference type="GO" id="GO:0000338">
    <property type="term" value="P:protein deneddylation"/>
    <property type="evidence" value="ECO:0007669"/>
    <property type="project" value="InterPro"/>
</dbReference>
<comment type="subcellular location">
    <subcellularLocation>
        <location evidence="2">Cytoplasm</location>
    </subcellularLocation>
    <subcellularLocation>
        <location evidence="1">Nucleus</location>
    </subcellularLocation>
</comment>
<dbReference type="RefSeq" id="XP_011301173.1">
    <property type="nucleotide sequence ID" value="XM_011302871.1"/>
</dbReference>
<evidence type="ECO:0000313" key="10">
    <source>
        <dbReference type="Proteomes" id="UP000694866"/>
    </source>
</evidence>
<dbReference type="InterPro" id="IPR033464">
    <property type="entry name" value="CSN8_PSD8_EIF3K"/>
</dbReference>
<keyword evidence="10" id="KW-1185">Reference proteome</keyword>
<evidence type="ECO:0000256" key="7">
    <source>
        <dbReference type="ARBA" id="ARBA00023242"/>
    </source>
</evidence>
<dbReference type="KEGG" id="fas:105265403"/>
<accession>A0A0C9RWH6</accession>
<evidence type="ECO:0000313" key="9">
    <source>
        <dbReference type="EMBL" id="JAG83117.1"/>
    </source>
</evidence>
<dbReference type="AlphaFoldDB" id="A0A0C9RWH6"/>
<gene>
    <name evidence="9" type="primary">Cops8</name>
    <name evidence="11" type="synonym">CSN8</name>
    <name evidence="9" type="ORF">g.28674</name>
</gene>
<evidence type="ECO:0000256" key="3">
    <source>
        <dbReference type="ARBA" id="ARBA00008252"/>
    </source>
</evidence>
<name>A0A0C9RWH6_9HYME</name>
<evidence type="ECO:0000256" key="2">
    <source>
        <dbReference type="ARBA" id="ARBA00004496"/>
    </source>
</evidence>
<dbReference type="PANTHER" id="PTHR13339">
    <property type="entry name" value="COP9 SIGNALOSOME COMPLEX SUBUNIT 8"/>
    <property type="match status" value="1"/>
</dbReference>
<dbReference type="PROSITE" id="PS50250">
    <property type="entry name" value="PCI"/>
    <property type="match status" value="1"/>
</dbReference>
<dbReference type="OrthoDB" id="5351233at2759"/>
<dbReference type="CTD" id="49077"/>
<evidence type="ECO:0000259" key="8">
    <source>
        <dbReference type="PROSITE" id="PS50250"/>
    </source>
</evidence>
<dbReference type="InterPro" id="IPR033205">
    <property type="entry name" value="COP9_CSN8"/>
</dbReference>
<evidence type="ECO:0000256" key="4">
    <source>
        <dbReference type="ARBA" id="ARBA00014875"/>
    </source>
</evidence>
<dbReference type="EMBL" id="GBYB01013350">
    <property type="protein sequence ID" value="JAG83117.1"/>
    <property type="molecule type" value="Transcribed_RNA"/>
</dbReference>
<evidence type="ECO:0000313" key="11">
    <source>
        <dbReference type="RefSeq" id="XP_011301173.1"/>
    </source>
</evidence>
<protein>
    <recommendedName>
        <fullName evidence="4">COP9 signalosome complex subunit 8</fullName>
    </recommendedName>
</protein>
<dbReference type="GO" id="GO:0008180">
    <property type="term" value="C:COP9 signalosome"/>
    <property type="evidence" value="ECO:0007669"/>
    <property type="project" value="UniProtKB-KW"/>
</dbReference>
<reference evidence="11" key="2">
    <citation type="submission" date="2025-04" db="UniProtKB">
        <authorList>
            <consortium name="RefSeq"/>
        </authorList>
    </citation>
    <scope>IDENTIFICATION</scope>
    <source>
        <strain evidence="11">USDA-PBARC FA_bdor</strain>
        <tissue evidence="11">Whole organism</tissue>
    </source>
</reference>
<keyword evidence="6" id="KW-0736">Signalosome</keyword>
<dbReference type="Gene3D" id="1.25.40.990">
    <property type="match status" value="1"/>
</dbReference>
<dbReference type="Proteomes" id="UP000694866">
    <property type="component" value="Unplaced"/>
</dbReference>
<proteinExistence type="inferred from homology"/>
<reference evidence="9" key="1">
    <citation type="submission" date="2015-01" db="EMBL/GenBank/DDBJ databases">
        <title>Transcriptome Assembly of Fopius arisanus.</title>
        <authorList>
            <person name="Geib S."/>
        </authorList>
    </citation>
    <scope>NUCLEOTIDE SEQUENCE</scope>
</reference>
<keyword evidence="7" id="KW-0539">Nucleus</keyword>
<evidence type="ECO:0000256" key="6">
    <source>
        <dbReference type="ARBA" id="ARBA00022790"/>
    </source>
</evidence>
<dbReference type="GO" id="GO:0010387">
    <property type="term" value="P:COP9 signalosome assembly"/>
    <property type="evidence" value="ECO:0007669"/>
    <property type="project" value="InterPro"/>
</dbReference>